<dbReference type="PROSITE" id="PS50943">
    <property type="entry name" value="HTH_CROC1"/>
    <property type="match status" value="1"/>
</dbReference>
<sequence length="149" mass="17305">MQWNSHFINLLEAEFNKIRLRNPRISRRGFARLLGVSPSTMFRVLSGELQVSSERALHMLENLDVEPAALNELIYLMNHRYKMDRASEKMLDETCRLTVTGSREDLEVIKNEVYGLCMSLKNKNSFSELKAKYSLHVLIELKNDGLMRS</sequence>
<dbReference type="GO" id="GO:0003677">
    <property type="term" value="F:DNA binding"/>
    <property type="evidence" value="ECO:0007669"/>
    <property type="project" value="InterPro"/>
</dbReference>
<keyword evidence="3" id="KW-1185">Reference proteome</keyword>
<dbReference type="AlphaFoldDB" id="A0A150WEQ2"/>
<reference evidence="2 3" key="1">
    <citation type="submission" date="2016-03" db="EMBL/GenBank/DDBJ databases">
        <authorList>
            <person name="Ploux O."/>
        </authorList>
    </citation>
    <scope>NUCLEOTIDE SEQUENCE [LARGE SCALE GENOMIC DNA]</scope>
    <source>
        <strain evidence="2 3">R0</strain>
    </source>
</reference>
<accession>A0A150WEQ2</accession>
<organism evidence="2 3">
    <name type="scientific">Bdellovibrio bacteriovorus</name>
    <dbReference type="NCBI Taxonomy" id="959"/>
    <lineage>
        <taxon>Bacteria</taxon>
        <taxon>Pseudomonadati</taxon>
        <taxon>Bdellovibrionota</taxon>
        <taxon>Bdellovibrionia</taxon>
        <taxon>Bdellovibrionales</taxon>
        <taxon>Pseudobdellovibrionaceae</taxon>
        <taxon>Bdellovibrio</taxon>
    </lineage>
</organism>
<proteinExistence type="predicted"/>
<dbReference type="InterPro" id="IPR010982">
    <property type="entry name" value="Lambda_DNA-bd_dom_sf"/>
</dbReference>
<comment type="caution">
    <text evidence="2">The sequence shown here is derived from an EMBL/GenBank/DDBJ whole genome shotgun (WGS) entry which is preliminary data.</text>
</comment>
<evidence type="ECO:0000259" key="1">
    <source>
        <dbReference type="PROSITE" id="PS50943"/>
    </source>
</evidence>
<dbReference type="InterPro" id="IPR001387">
    <property type="entry name" value="Cro/C1-type_HTH"/>
</dbReference>
<dbReference type="CDD" id="cd00093">
    <property type="entry name" value="HTH_XRE"/>
    <property type="match status" value="1"/>
</dbReference>
<gene>
    <name evidence="2" type="ORF">AZI86_17010</name>
</gene>
<name>A0A150WEQ2_BDEBC</name>
<protein>
    <recommendedName>
        <fullName evidence="1">HTH cro/C1-type domain-containing protein</fullName>
    </recommendedName>
</protein>
<dbReference type="Proteomes" id="UP000075320">
    <property type="component" value="Unassembled WGS sequence"/>
</dbReference>
<evidence type="ECO:0000313" key="2">
    <source>
        <dbReference type="EMBL" id="KYG61413.1"/>
    </source>
</evidence>
<dbReference type="EMBL" id="LUKE01000006">
    <property type="protein sequence ID" value="KYG61413.1"/>
    <property type="molecule type" value="Genomic_DNA"/>
</dbReference>
<dbReference type="RefSeq" id="WP_061836495.1">
    <property type="nucleotide sequence ID" value="NZ_LUKE01000006.1"/>
</dbReference>
<dbReference type="SUPFAM" id="SSF47413">
    <property type="entry name" value="lambda repressor-like DNA-binding domains"/>
    <property type="match status" value="1"/>
</dbReference>
<feature type="domain" description="HTH cro/C1-type" evidence="1">
    <location>
        <begin position="17"/>
        <end position="70"/>
    </location>
</feature>
<evidence type="ECO:0000313" key="3">
    <source>
        <dbReference type="Proteomes" id="UP000075320"/>
    </source>
</evidence>